<feature type="domain" description="Aminoglycoside phosphotransferase" evidence="2">
    <location>
        <begin position="51"/>
        <end position="284"/>
    </location>
</feature>
<dbReference type="Gene3D" id="3.90.1200.10">
    <property type="match status" value="1"/>
</dbReference>
<dbReference type="Pfam" id="PF01636">
    <property type="entry name" value="APH"/>
    <property type="match status" value="1"/>
</dbReference>
<evidence type="ECO:0000259" key="2">
    <source>
        <dbReference type="Pfam" id="PF01636"/>
    </source>
</evidence>
<protein>
    <submittedName>
        <fullName evidence="3">Phosphotransferase</fullName>
    </submittedName>
</protein>
<dbReference type="InterPro" id="IPR002575">
    <property type="entry name" value="Aminoglycoside_PTrfase"/>
</dbReference>
<dbReference type="InterPro" id="IPR050249">
    <property type="entry name" value="Pseudomonas-type_ThrB"/>
</dbReference>
<dbReference type="EMBL" id="DVMM01000018">
    <property type="protein sequence ID" value="HIU28841.1"/>
    <property type="molecule type" value="Genomic_DNA"/>
</dbReference>
<accession>A0A9D1I640</accession>
<dbReference type="AlphaFoldDB" id="A0A9D1I640"/>
<evidence type="ECO:0000313" key="3">
    <source>
        <dbReference type="EMBL" id="HIU28841.1"/>
    </source>
</evidence>
<dbReference type="PANTHER" id="PTHR21064">
    <property type="entry name" value="AMINOGLYCOSIDE PHOSPHOTRANSFERASE DOMAIN-CONTAINING PROTEIN-RELATED"/>
    <property type="match status" value="1"/>
</dbReference>
<organism evidence="3 4">
    <name type="scientific">Candidatus Egerieisoma faecipullorum</name>
    <dbReference type="NCBI Taxonomy" id="2840963"/>
    <lineage>
        <taxon>Bacteria</taxon>
        <taxon>Bacillati</taxon>
        <taxon>Bacillota</taxon>
        <taxon>Clostridia</taxon>
        <taxon>Eubacteriales</taxon>
        <taxon>Clostridiaceae</taxon>
        <taxon>Clostridiaceae incertae sedis</taxon>
        <taxon>Candidatus Egerieisoma</taxon>
    </lineage>
</organism>
<name>A0A9D1I640_9CLOT</name>
<evidence type="ECO:0000313" key="4">
    <source>
        <dbReference type="Proteomes" id="UP000824089"/>
    </source>
</evidence>
<reference evidence="3" key="2">
    <citation type="journal article" date="2021" name="PeerJ">
        <title>Extensive microbial diversity within the chicken gut microbiome revealed by metagenomics and culture.</title>
        <authorList>
            <person name="Gilroy R."/>
            <person name="Ravi A."/>
            <person name="Getino M."/>
            <person name="Pursley I."/>
            <person name="Horton D.L."/>
            <person name="Alikhan N.F."/>
            <person name="Baker D."/>
            <person name="Gharbi K."/>
            <person name="Hall N."/>
            <person name="Watson M."/>
            <person name="Adriaenssens E.M."/>
            <person name="Foster-Nyarko E."/>
            <person name="Jarju S."/>
            <person name="Secka A."/>
            <person name="Antonio M."/>
            <person name="Oren A."/>
            <person name="Chaudhuri R.R."/>
            <person name="La Ragione R."/>
            <person name="Hildebrand F."/>
            <person name="Pallen M.J."/>
        </authorList>
    </citation>
    <scope>NUCLEOTIDE SEQUENCE</scope>
    <source>
        <strain evidence="3">CHK195-4489</strain>
    </source>
</reference>
<dbReference type="PANTHER" id="PTHR21064:SF6">
    <property type="entry name" value="AMINOGLYCOSIDE PHOSPHOTRANSFERASE DOMAIN-CONTAINING PROTEIN"/>
    <property type="match status" value="1"/>
</dbReference>
<proteinExistence type="inferred from homology"/>
<gene>
    <name evidence="3" type="ORF">IAD50_00940</name>
</gene>
<comment type="similarity">
    <text evidence="1">Belongs to the pseudomonas-type ThrB family.</text>
</comment>
<dbReference type="InterPro" id="IPR011009">
    <property type="entry name" value="Kinase-like_dom_sf"/>
</dbReference>
<dbReference type="SUPFAM" id="SSF56112">
    <property type="entry name" value="Protein kinase-like (PK-like)"/>
    <property type="match status" value="1"/>
</dbReference>
<dbReference type="GO" id="GO:0019202">
    <property type="term" value="F:amino acid kinase activity"/>
    <property type="evidence" value="ECO:0007669"/>
    <property type="project" value="TreeGrafter"/>
</dbReference>
<sequence length="345" mass="40189">MFTVTKEDISRILNDFGIFSDVITFSELQRYDYEINNPSSKEVRLIIKVDLNNGQSVVVRFKNESDATLKVINEQSRFAKFLADNGIKTPALFMTNYEYARWYTINRYDVIVTVEEFVPGEIRLVSEKIAEKTGKLLAQMHNIAEAGTFHVQNGVLFDPLSENDLFSFQSFQEQKDFLQSVDDPLYKDIVEEYDSLFQKICVFKNEPRYAVQGDISNCNLYQTADGEVGVFDFNRCGDNVLYYDAIMQAIFVARLMDYPKEIDGNQEDVILPAFLRGYHRERPFTDKQKDVFPYLYAMICAFWRGSIQFDEDSLCHAIEAGDTESVHKWMKEIHRRTVFRPEMTF</sequence>
<evidence type="ECO:0000256" key="1">
    <source>
        <dbReference type="ARBA" id="ARBA00038240"/>
    </source>
</evidence>
<comment type="caution">
    <text evidence="3">The sequence shown here is derived from an EMBL/GenBank/DDBJ whole genome shotgun (WGS) entry which is preliminary data.</text>
</comment>
<dbReference type="Proteomes" id="UP000824089">
    <property type="component" value="Unassembled WGS sequence"/>
</dbReference>
<reference evidence="3" key="1">
    <citation type="submission" date="2020-10" db="EMBL/GenBank/DDBJ databases">
        <authorList>
            <person name="Gilroy R."/>
        </authorList>
    </citation>
    <scope>NUCLEOTIDE SEQUENCE</scope>
    <source>
        <strain evidence="3">CHK195-4489</strain>
    </source>
</reference>